<dbReference type="FunFam" id="1.10.510.10:FF:000082">
    <property type="entry name" value="Shaggy-related protein kinase kappa"/>
    <property type="match status" value="1"/>
</dbReference>
<evidence type="ECO:0000256" key="4">
    <source>
        <dbReference type="ARBA" id="ARBA00022741"/>
    </source>
</evidence>
<dbReference type="GO" id="GO:0005634">
    <property type="term" value="C:nucleus"/>
    <property type="evidence" value="ECO:0007669"/>
    <property type="project" value="TreeGrafter"/>
</dbReference>
<dbReference type="AlphaFoldDB" id="S6C9J8"/>
<dbReference type="PROSITE" id="PS50011">
    <property type="entry name" value="PROTEIN_KINASE_DOM"/>
    <property type="match status" value="1"/>
</dbReference>
<dbReference type="GO" id="GO:0005524">
    <property type="term" value="F:ATP binding"/>
    <property type="evidence" value="ECO:0007669"/>
    <property type="project" value="UniProtKB-UniRule"/>
</dbReference>
<feature type="compositionally biased region" description="Polar residues" evidence="9">
    <location>
        <begin position="1"/>
        <end position="25"/>
    </location>
</feature>
<evidence type="ECO:0000256" key="8">
    <source>
        <dbReference type="RuleBase" id="RU000304"/>
    </source>
</evidence>
<protein>
    <submittedName>
        <fullName evidence="11">Protein kinase domain containing protein</fullName>
    </submittedName>
</protein>
<dbReference type="Pfam" id="PF00069">
    <property type="entry name" value="Pkinase"/>
    <property type="match status" value="1"/>
</dbReference>
<keyword evidence="3" id="KW-0808">Transferase</keyword>
<evidence type="ECO:0000256" key="9">
    <source>
        <dbReference type="SAM" id="MobiDB-lite"/>
    </source>
</evidence>
<feature type="binding site" evidence="7">
    <location>
        <position position="176"/>
    </location>
    <ligand>
        <name>ATP</name>
        <dbReference type="ChEBI" id="CHEBI:30616"/>
    </ligand>
</feature>
<keyword evidence="4 7" id="KW-0547">Nucleotide-binding</keyword>
<sequence length="473" mass="53144">MDSINAPNSRISRGYAQTNRMAASNTQSAMASTTDTQSAQATAADTYSTDLNISNSSHIANIDLINEGGMIAYNETTGTTTLRPPERQVVSQAQSRHLHASHRNNQVGADGTISEGIYNMDAMHCGSHPAQHVPGADTLPKAESKYQVQRMIGNGSFGVVHEAIHVESGNKVAIKKVLQDPRYKNRELSIMLELSHPNIVYMFDHFYTEVVREQETQIYLNIVMEFVPGTVHRMMRSYFKRYNQMPIALIKVYAFQLCKALGYLHAVGVCHRDLKPHNLLVDLETNVLKLCDFGSAKKLRAGEMSVAYICSRFYRAPELMLGATEYTTAIDIWSIGCVIGELLMGKPMFAGDTSIDQLVKIIQVLGTPTIEQMYAMHPNYQNVTFPNIRAADLTRLFPTNTPPVAIDFVSQFLRYDPKERLRPLEALGHDFFNDILHNPNSNIFVPKNLLEFTQQELSAMSENTKRKLVWHQK</sequence>
<dbReference type="InterPro" id="IPR017441">
    <property type="entry name" value="Protein_kinase_ATP_BS"/>
</dbReference>
<evidence type="ECO:0000256" key="1">
    <source>
        <dbReference type="ARBA" id="ARBA00005527"/>
    </source>
</evidence>
<dbReference type="Gene3D" id="3.30.200.20">
    <property type="entry name" value="Phosphorylase Kinase, domain 1"/>
    <property type="match status" value="1"/>
</dbReference>
<keyword evidence="5 11" id="KW-0418">Kinase</keyword>
<evidence type="ECO:0000256" key="3">
    <source>
        <dbReference type="ARBA" id="ARBA00022679"/>
    </source>
</evidence>
<comment type="similarity">
    <text evidence="1">Belongs to the protein kinase superfamily. CMGC Ser/Thr protein kinase family. GSK-3 subfamily.</text>
</comment>
<dbReference type="InterPro" id="IPR039192">
    <property type="entry name" value="STKc_GSK3"/>
</dbReference>
<dbReference type="Gene3D" id="1.10.510.10">
    <property type="entry name" value="Transferase(Phosphotransferase) domain 1"/>
    <property type="match status" value="1"/>
</dbReference>
<dbReference type="EMBL" id="AK441676">
    <property type="protein sequence ID" value="BAN65470.1"/>
    <property type="molecule type" value="mRNA"/>
</dbReference>
<dbReference type="CDD" id="cd14137">
    <property type="entry name" value="STKc_GSK3"/>
    <property type="match status" value="1"/>
</dbReference>
<dbReference type="InterPro" id="IPR011009">
    <property type="entry name" value="Kinase-like_dom_sf"/>
</dbReference>
<dbReference type="GO" id="GO:0004674">
    <property type="term" value="F:protein serine/threonine kinase activity"/>
    <property type="evidence" value="ECO:0007669"/>
    <property type="project" value="UniProtKB-KW"/>
</dbReference>
<dbReference type="GO" id="GO:0007165">
    <property type="term" value="P:signal transduction"/>
    <property type="evidence" value="ECO:0007669"/>
    <property type="project" value="TreeGrafter"/>
</dbReference>
<organism evidence="11">
    <name type="scientific">Babesia bovis</name>
    <dbReference type="NCBI Taxonomy" id="5865"/>
    <lineage>
        <taxon>Eukaryota</taxon>
        <taxon>Sar</taxon>
        <taxon>Alveolata</taxon>
        <taxon>Apicomplexa</taxon>
        <taxon>Aconoidasida</taxon>
        <taxon>Piroplasmida</taxon>
        <taxon>Babesiidae</taxon>
        <taxon>Babesia</taxon>
    </lineage>
</organism>
<evidence type="ECO:0000256" key="2">
    <source>
        <dbReference type="ARBA" id="ARBA00022527"/>
    </source>
</evidence>
<reference evidence="11" key="1">
    <citation type="journal article" date="2014" name="BMC Genomics">
        <title>The Babesia bovis gene and promoter model: an update from full-length EST analysis.</title>
        <authorList>
            <person name="Yamagishi J."/>
            <person name="Wakaguri H."/>
            <person name="Yokoyama N."/>
            <person name="Yamashita R."/>
            <person name="Suzuki Y."/>
            <person name="Xuan X."/>
            <person name="Igarashi I."/>
        </authorList>
    </citation>
    <scope>NUCLEOTIDE SEQUENCE</scope>
    <source>
        <strain evidence="11">Texas</strain>
    </source>
</reference>
<dbReference type="InterPro" id="IPR000719">
    <property type="entry name" value="Prot_kinase_dom"/>
</dbReference>
<feature type="compositionally biased region" description="Low complexity" evidence="9">
    <location>
        <begin position="26"/>
        <end position="37"/>
    </location>
</feature>
<evidence type="ECO:0000256" key="7">
    <source>
        <dbReference type="PROSITE-ProRule" id="PRU10141"/>
    </source>
</evidence>
<dbReference type="GO" id="GO:0030154">
    <property type="term" value="P:cell differentiation"/>
    <property type="evidence" value="ECO:0007669"/>
    <property type="project" value="TreeGrafter"/>
</dbReference>
<evidence type="ECO:0000256" key="6">
    <source>
        <dbReference type="ARBA" id="ARBA00022840"/>
    </source>
</evidence>
<dbReference type="PROSITE" id="PS00108">
    <property type="entry name" value="PROTEIN_KINASE_ST"/>
    <property type="match status" value="1"/>
</dbReference>
<proteinExistence type="evidence at transcript level"/>
<dbReference type="SMART" id="SM00220">
    <property type="entry name" value="S_TKc"/>
    <property type="match status" value="1"/>
</dbReference>
<dbReference type="VEuPathDB" id="PiroplasmaDB:BBOV_III003600"/>
<keyword evidence="6 7" id="KW-0067">ATP-binding</keyword>
<gene>
    <name evidence="11" type="primary">BBOV_III003600</name>
</gene>
<accession>S6C9J8</accession>
<dbReference type="PROSITE" id="PS00107">
    <property type="entry name" value="PROTEIN_KINASE_ATP"/>
    <property type="match status" value="1"/>
</dbReference>
<keyword evidence="2 8" id="KW-0723">Serine/threonine-protein kinase</keyword>
<dbReference type="PANTHER" id="PTHR24057">
    <property type="entry name" value="GLYCOGEN SYNTHASE KINASE-3 ALPHA"/>
    <property type="match status" value="1"/>
</dbReference>
<feature type="domain" description="Protein kinase" evidence="10">
    <location>
        <begin position="146"/>
        <end position="432"/>
    </location>
</feature>
<dbReference type="SUPFAM" id="SSF56112">
    <property type="entry name" value="Protein kinase-like (PK-like)"/>
    <property type="match status" value="1"/>
</dbReference>
<dbReference type="InterPro" id="IPR008271">
    <property type="entry name" value="Ser/Thr_kinase_AS"/>
</dbReference>
<evidence type="ECO:0000313" key="11">
    <source>
        <dbReference type="EMBL" id="BAN65470.1"/>
    </source>
</evidence>
<dbReference type="GO" id="GO:0005737">
    <property type="term" value="C:cytoplasm"/>
    <property type="evidence" value="ECO:0007669"/>
    <property type="project" value="TreeGrafter"/>
</dbReference>
<dbReference type="PANTHER" id="PTHR24057:SF0">
    <property type="entry name" value="PROTEIN KINASE SHAGGY-RELATED"/>
    <property type="match status" value="1"/>
</dbReference>
<dbReference type="InterPro" id="IPR050591">
    <property type="entry name" value="GSK-3"/>
</dbReference>
<evidence type="ECO:0000256" key="5">
    <source>
        <dbReference type="ARBA" id="ARBA00022777"/>
    </source>
</evidence>
<feature type="region of interest" description="Disordered" evidence="9">
    <location>
        <begin position="1"/>
        <end position="37"/>
    </location>
</feature>
<evidence type="ECO:0000259" key="10">
    <source>
        <dbReference type="PROSITE" id="PS50011"/>
    </source>
</evidence>
<name>S6C9J8_BABBO</name>